<evidence type="ECO:0000313" key="2">
    <source>
        <dbReference type="EMBL" id="KAJ1093183.1"/>
    </source>
</evidence>
<reference evidence="2" key="1">
    <citation type="journal article" date="2022" name="bioRxiv">
        <title>Sequencing and chromosome-scale assembly of the giantPleurodeles waltlgenome.</title>
        <authorList>
            <person name="Brown T."/>
            <person name="Elewa A."/>
            <person name="Iarovenko S."/>
            <person name="Subramanian E."/>
            <person name="Araus A.J."/>
            <person name="Petzold A."/>
            <person name="Susuki M."/>
            <person name="Suzuki K.-i.T."/>
            <person name="Hayashi T."/>
            <person name="Toyoda A."/>
            <person name="Oliveira C."/>
            <person name="Osipova E."/>
            <person name="Leigh N.D."/>
            <person name="Simon A."/>
            <person name="Yun M.H."/>
        </authorList>
    </citation>
    <scope>NUCLEOTIDE SEQUENCE</scope>
    <source>
        <strain evidence="2">20211129_DDA</strain>
        <tissue evidence="2">Liver</tissue>
    </source>
</reference>
<feature type="compositionally biased region" description="Polar residues" evidence="1">
    <location>
        <begin position="26"/>
        <end position="35"/>
    </location>
</feature>
<dbReference type="EMBL" id="JANPWB010000015">
    <property type="protein sequence ID" value="KAJ1093183.1"/>
    <property type="molecule type" value="Genomic_DNA"/>
</dbReference>
<name>A0AAV7LUG7_PLEWA</name>
<keyword evidence="3" id="KW-1185">Reference proteome</keyword>
<evidence type="ECO:0000256" key="1">
    <source>
        <dbReference type="SAM" id="MobiDB-lite"/>
    </source>
</evidence>
<feature type="region of interest" description="Disordered" evidence="1">
    <location>
        <begin position="26"/>
        <end position="91"/>
    </location>
</feature>
<organism evidence="2 3">
    <name type="scientific">Pleurodeles waltl</name>
    <name type="common">Iberian ribbed newt</name>
    <dbReference type="NCBI Taxonomy" id="8319"/>
    <lineage>
        <taxon>Eukaryota</taxon>
        <taxon>Metazoa</taxon>
        <taxon>Chordata</taxon>
        <taxon>Craniata</taxon>
        <taxon>Vertebrata</taxon>
        <taxon>Euteleostomi</taxon>
        <taxon>Amphibia</taxon>
        <taxon>Batrachia</taxon>
        <taxon>Caudata</taxon>
        <taxon>Salamandroidea</taxon>
        <taxon>Salamandridae</taxon>
        <taxon>Pleurodelinae</taxon>
        <taxon>Pleurodeles</taxon>
    </lineage>
</organism>
<protein>
    <submittedName>
        <fullName evidence="2">Uncharacterized protein</fullName>
    </submittedName>
</protein>
<gene>
    <name evidence="2" type="ORF">NDU88_006290</name>
</gene>
<dbReference type="Proteomes" id="UP001066276">
    <property type="component" value="Chromosome 11"/>
</dbReference>
<feature type="compositionally biased region" description="Basic and acidic residues" evidence="1">
    <location>
        <begin position="61"/>
        <end position="81"/>
    </location>
</feature>
<dbReference type="AlphaFoldDB" id="A0AAV7LUG7"/>
<comment type="caution">
    <text evidence="2">The sequence shown here is derived from an EMBL/GenBank/DDBJ whole genome shotgun (WGS) entry which is preliminary data.</text>
</comment>
<proteinExistence type="predicted"/>
<evidence type="ECO:0000313" key="3">
    <source>
        <dbReference type="Proteomes" id="UP001066276"/>
    </source>
</evidence>
<sequence length="91" mass="9619">MAQEATMSMINRLPASYLLLAQLQHESNNSGSQPQEPGLALHKPSGGAGMGWGGEGEETVSETHDVRPHGSGELVHRDVSRHPSGPNSPLL</sequence>
<accession>A0AAV7LUG7</accession>